<feature type="domain" description="Aminoglycoside phosphotransferase" evidence="1">
    <location>
        <begin position="13"/>
        <end position="215"/>
    </location>
</feature>
<sequence>MSWNLVDTAVLDVDSAHGRVVVKAAGPGNHHIAREIHAYQGFTDCLAHTGHAPQLLHHDVTANLLVTRYLDGSLVMSGDAESAPDTYRQAGQLARVFHDQAHRIDPEWDAAAVAKSQSWLDKPHRIERQTVARLRTILAAHRARPVVVVPTHGDWQPRNWLIDDGTLKVIDFGRFAWRPAVSDFCRLAAQQWRQDPRLEEAFFAGYGGDPRTPQQWRMFALHEAIGTAVWAYQVGDEQFEDQGHRMIAEALTLF</sequence>
<proteinExistence type="predicted"/>
<reference evidence="2" key="1">
    <citation type="submission" date="2023-03" db="EMBL/GenBank/DDBJ databases">
        <title>Draft genome sequence of a Mycolicibacterium mageritense strain H4_3_1 isolated from a hybrid biological-inorganic system reactor.</title>
        <authorList>
            <person name="Feng X."/>
            <person name="Kazama D."/>
            <person name="Sato K."/>
            <person name="Kobayashi H."/>
        </authorList>
    </citation>
    <scope>NUCLEOTIDE SEQUENCE</scope>
    <source>
        <strain evidence="2">H4_3_1</strain>
    </source>
</reference>
<evidence type="ECO:0000313" key="2">
    <source>
        <dbReference type="EMBL" id="BDY31994.1"/>
    </source>
</evidence>
<dbReference type="AlphaFoldDB" id="A0AAI8TZQ0"/>
<dbReference type="InterPro" id="IPR011009">
    <property type="entry name" value="Kinase-like_dom_sf"/>
</dbReference>
<dbReference type="Gene3D" id="3.90.1200.10">
    <property type="match status" value="1"/>
</dbReference>
<gene>
    <name evidence="2" type="ORF">hbim_05952</name>
</gene>
<dbReference type="Proteomes" id="UP001241092">
    <property type="component" value="Chromosome"/>
</dbReference>
<evidence type="ECO:0000259" key="1">
    <source>
        <dbReference type="Pfam" id="PF01636"/>
    </source>
</evidence>
<protein>
    <recommendedName>
        <fullName evidence="1">Aminoglycoside phosphotransferase domain-containing protein</fullName>
    </recommendedName>
</protein>
<dbReference type="EMBL" id="AP027452">
    <property type="protein sequence ID" value="BDY31994.1"/>
    <property type="molecule type" value="Genomic_DNA"/>
</dbReference>
<dbReference type="InterPro" id="IPR002575">
    <property type="entry name" value="Aminoglycoside_PTrfase"/>
</dbReference>
<accession>A0AAI8TZQ0</accession>
<evidence type="ECO:0000313" key="3">
    <source>
        <dbReference type="Proteomes" id="UP001241092"/>
    </source>
</evidence>
<name>A0AAI8TZQ0_MYCME</name>
<organism evidence="2 3">
    <name type="scientific">Mycolicibacterium mageritense</name>
    <name type="common">Mycobacterium mageritense</name>
    <dbReference type="NCBI Taxonomy" id="53462"/>
    <lineage>
        <taxon>Bacteria</taxon>
        <taxon>Bacillati</taxon>
        <taxon>Actinomycetota</taxon>
        <taxon>Actinomycetes</taxon>
        <taxon>Mycobacteriales</taxon>
        <taxon>Mycobacteriaceae</taxon>
        <taxon>Mycolicibacterium</taxon>
    </lineage>
</organism>
<dbReference type="SUPFAM" id="SSF56112">
    <property type="entry name" value="Protein kinase-like (PK-like)"/>
    <property type="match status" value="1"/>
</dbReference>
<dbReference type="Pfam" id="PF01636">
    <property type="entry name" value="APH"/>
    <property type="match status" value="1"/>
</dbReference>